<reference evidence="2" key="1">
    <citation type="submission" date="2020-10" db="EMBL/GenBank/DDBJ databases">
        <authorList>
            <person name="Gilroy R."/>
        </authorList>
    </citation>
    <scope>NUCLEOTIDE SEQUENCE</scope>
    <source>
        <strain evidence="2">11159</strain>
    </source>
</reference>
<dbReference type="InterPro" id="IPR018633">
    <property type="entry name" value="DUF2357"/>
</dbReference>
<comment type="caution">
    <text evidence="2">The sequence shown here is derived from an EMBL/GenBank/DDBJ whole genome shotgun (WGS) entry which is preliminary data.</text>
</comment>
<feature type="domain" description="DUF2357" evidence="1">
    <location>
        <begin position="56"/>
        <end position="151"/>
    </location>
</feature>
<reference evidence="2" key="2">
    <citation type="journal article" date="2021" name="PeerJ">
        <title>Extensive microbial diversity within the chicken gut microbiome revealed by metagenomics and culture.</title>
        <authorList>
            <person name="Gilroy R."/>
            <person name="Ravi A."/>
            <person name="Getino M."/>
            <person name="Pursley I."/>
            <person name="Horton D.L."/>
            <person name="Alikhan N.F."/>
            <person name="Baker D."/>
            <person name="Gharbi K."/>
            <person name="Hall N."/>
            <person name="Watson M."/>
            <person name="Adriaenssens E.M."/>
            <person name="Foster-Nyarko E."/>
            <person name="Jarju S."/>
            <person name="Secka A."/>
            <person name="Antonio M."/>
            <person name="Oren A."/>
            <person name="Chaudhuri R.R."/>
            <person name="La Ragione R."/>
            <person name="Hildebrand F."/>
            <person name="Pallen M.J."/>
        </authorList>
    </citation>
    <scope>NUCLEOTIDE SEQUENCE</scope>
    <source>
        <strain evidence="2">11159</strain>
    </source>
</reference>
<gene>
    <name evidence="2" type="ORF">IAC58_01530</name>
</gene>
<evidence type="ECO:0000259" key="1">
    <source>
        <dbReference type="Pfam" id="PF09823"/>
    </source>
</evidence>
<accession>A0A9D9DGI8</accession>
<protein>
    <submittedName>
        <fullName evidence="2">TFIIB-type zinc ribbon-containing protein</fullName>
    </submittedName>
</protein>
<dbReference type="AlphaFoldDB" id="A0A9D9DGI8"/>
<sequence>MIKEDYLENITLKIKSYVNKHNDFSDLYNLLLTSKIKLNYKYNYNEALIKASEIKLVLDKIISIIYKPHIKSITNEVILRSELVNNVSVDSFRKTTKDIKLWKLKDNNKLTPEYVYSLENIDTIDTYENRFISLLVDTLDKVNKEILLNLNPLMTSIEETYERSGLSYGVNSIMSDLVNNHLYPYSDLLTKVKTSKASVYKVVKSISTKIKHIKGSEFYKLTSKKLTYKNILPTNILLHDPLYNYCYKYYKENYLNEDLDNLNKDTYYYNYVLISLIKHLALLNIGKTSISKSSKVYIDNNKRLRFNKIAFKKGLFSFILNEDPSNLGFYIETKLTNRAIRVDTKVNNTYKNLNYVLTSLNFYKDNEDRLIKTLKNSYAINNNLFTMNNLIGNYDNVINLSIYKEDSETILNNYLSSLVMLFNCDLDLIKTKCPVCGRNEISFDGYNYRCLNCGSYFSINDTSKGSLMRLKSLRRI</sequence>
<dbReference type="EMBL" id="JADIMY010000028">
    <property type="protein sequence ID" value="MBO8427224.1"/>
    <property type="molecule type" value="Genomic_DNA"/>
</dbReference>
<proteinExistence type="predicted"/>
<name>A0A9D9DGI8_9BACL</name>
<organism evidence="2 3">
    <name type="scientific">Candidatus Onthovivens merdipullorum</name>
    <dbReference type="NCBI Taxonomy" id="2840889"/>
    <lineage>
        <taxon>Bacteria</taxon>
        <taxon>Bacillati</taxon>
        <taxon>Bacillota</taxon>
        <taxon>Bacilli</taxon>
        <taxon>Bacillales</taxon>
        <taxon>Candidatus Onthovivens</taxon>
    </lineage>
</organism>
<dbReference type="Proteomes" id="UP000823613">
    <property type="component" value="Unassembled WGS sequence"/>
</dbReference>
<evidence type="ECO:0000313" key="2">
    <source>
        <dbReference type="EMBL" id="MBO8427224.1"/>
    </source>
</evidence>
<evidence type="ECO:0000313" key="3">
    <source>
        <dbReference type="Proteomes" id="UP000823613"/>
    </source>
</evidence>
<dbReference type="Pfam" id="PF09823">
    <property type="entry name" value="DUF2357"/>
    <property type="match status" value="1"/>
</dbReference>